<organism evidence="1 2">
    <name type="scientific">Natronococcus amylolyticus DSM 10524</name>
    <dbReference type="NCBI Taxonomy" id="1227497"/>
    <lineage>
        <taxon>Archaea</taxon>
        <taxon>Methanobacteriati</taxon>
        <taxon>Methanobacteriota</taxon>
        <taxon>Stenosarchaea group</taxon>
        <taxon>Halobacteria</taxon>
        <taxon>Halobacteriales</taxon>
        <taxon>Natrialbaceae</taxon>
        <taxon>Natronococcus</taxon>
    </lineage>
</organism>
<dbReference type="eggNOG" id="arCOG09059">
    <property type="taxonomic scope" value="Archaea"/>
</dbReference>
<sequence length="154" mass="16698">MESDGPYLFDVGVVALAHAGTPVSESALSPLRDAITGEIDGVVPYAAVVGAHHVLSSYYGFSNERASELMRNLMDARRVHWYDEMPEDVVRSGFSLAGALNIEGWDGYYAEVARSEGISTILTLDDDFDAVETVTAEVVLTPEEFATLNECLGY</sequence>
<evidence type="ECO:0000313" key="2">
    <source>
        <dbReference type="Proteomes" id="UP000011688"/>
    </source>
</evidence>
<keyword evidence="2" id="KW-1185">Reference proteome</keyword>
<dbReference type="SUPFAM" id="SSF88723">
    <property type="entry name" value="PIN domain-like"/>
    <property type="match status" value="1"/>
</dbReference>
<dbReference type="AlphaFoldDB" id="L9WYS4"/>
<dbReference type="Gene3D" id="3.40.50.1010">
    <property type="entry name" value="5'-nuclease"/>
    <property type="match status" value="1"/>
</dbReference>
<accession>L9WYS4</accession>
<protein>
    <recommendedName>
        <fullName evidence="3">PIN domain-containing protein</fullName>
    </recommendedName>
</protein>
<dbReference type="OrthoDB" id="191926at2157"/>
<dbReference type="RefSeq" id="WP_005558973.1">
    <property type="nucleotide sequence ID" value="NZ_AOIB01000036.1"/>
</dbReference>
<proteinExistence type="predicted"/>
<name>L9WYS4_9EURY</name>
<reference evidence="1 2" key="1">
    <citation type="journal article" date="2014" name="PLoS Genet.">
        <title>Phylogenetically driven sequencing of extremely halophilic archaea reveals strategies for static and dynamic osmo-response.</title>
        <authorList>
            <person name="Becker E.A."/>
            <person name="Seitzer P.M."/>
            <person name="Tritt A."/>
            <person name="Larsen D."/>
            <person name="Krusor M."/>
            <person name="Yao A.I."/>
            <person name="Wu D."/>
            <person name="Madern D."/>
            <person name="Eisen J.A."/>
            <person name="Darling A.E."/>
            <person name="Facciotti M.T."/>
        </authorList>
    </citation>
    <scope>NUCLEOTIDE SEQUENCE [LARGE SCALE GENOMIC DNA]</scope>
    <source>
        <strain evidence="1 2">DSM 10524</strain>
    </source>
</reference>
<dbReference type="EMBL" id="AOIB01000036">
    <property type="protein sequence ID" value="ELY54640.1"/>
    <property type="molecule type" value="Genomic_DNA"/>
</dbReference>
<evidence type="ECO:0000313" key="1">
    <source>
        <dbReference type="EMBL" id="ELY54640.1"/>
    </source>
</evidence>
<evidence type="ECO:0008006" key="3">
    <source>
        <dbReference type="Google" id="ProtNLM"/>
    </source>
</evidence>
<gene>
    <name evidence="1" type="ORF">C491_18599</name>
</gene>
<dbReference type="InterPro" id="IPR029060">
    <property type="entry name" value="PIN-like_dom_sf"/>
</dbReference>
<comment type="caution">
    <text evidence="1">The sequence shown here is derived from an EMBL/GenBank/DDBJ whole genome shotgun (WGS) entry which is preliminary data.</text>
</comment>
<dbReference type="Proteomes" id="UP000011688">
    <property type="component" value="Unassembled WGS sequence"/>
</dbReference>